<dbReference type="SUPFAM" id="SSF81606">
    <property type="entry name" value="PP2C-like"/>
    <property type="match status" value="1"/>
</dbReference>
<protein>
    <submittedName>
        <fullName evidence="2">Protein phosphatase 2C domain-containing protein</fullName>
    </submittedName>
</protein>
<evidence type="ECO:0000313" key="3">
    <source>
        <dbReference type="Proteomes" id="UP001235343"/>
    </source>
</evidence>
<dbReference type="Pfam" id="PF13672">
    <property type="entry name" value="PP2C_2"/>
    <property type="match status" value="1"/>
</dbReference>
<evidence type="ECO:0000259" key="1">
    <source>
        <dbReference type="PROSITE" id="PS51746"/>
    </source>
</evidence>
<dbReference type="InterPro" id="IPR001932">
    <property type="entry name" value="PPM-type_phosphatase-like_dom"/>
</dbReference>
<dbReference type="InterPro" id="IPR036457">
    <property type="entry name" value="PPM-type-like_dom_sf"/>
</dbReference>
<dbReference type="SMART" id="SM00331">
    <property type="entry name" value="PP2C_SIG"/>
    <property type="match status" value="1"/>
</dbReference>
<dbReference type="Proteomes" id="UP001235343">
    <property type="component" value="Unassembled WGS sequence"/>
</dbReference>
<dbReference type="EMBL" id="JASTZU010000001">
    <property type="protein sequence ID" value="MDL4838921.1"/>
    <property type="molecule type" value="Genomic_DNA"/>
</dbReference>
<proteinExistence type="predicted"/>
<dbReference type="RefSeq" id="WP_285929685.1">
    <property type="nucleotide sequence ID" value="NZ_JASTZU010000001.1"/>
</dbReference>
<dbReference type="SMART" id="SM00332">
    <property type="entry name" value="PP2Cc"/>
    <property type="match status" value="1"/>
</dbReference>
<gene>
    <name evidence="2" type="ORF">QQS35_00335</name>
</gene>
<reference evidence="2 3" key="1">
    <citation type="submission" date="2023-06" db="EMBL/GenBank/DDBJ databases">
        <title>Aquibacillus rhizosphaerae LR5S19.</title>
        <authorList>
            <person name="Sun J.-Q."/>
        </authorList>
    </citation>
    <scope>NUCLEOTIDE SEQUENCE [LARGE SCALE GENOMIC DNA]</scope>
    <source>
        <strain evidence="2 3">LR5S19</strain>
    </source>
</reference>
<dbReference type="CDD" id="cd00143">
    <property type="entry name" value="PP2Cc"/>
    <property type="match status" value="1"/>
</dbReference>
<sequence>MKQTRLTWEYGLSTHIGSVKQCNEDNSFLKILVDPLGNEFILAIVADGMGGYQGGDVASKTVINAIDRWVVENHSFFLTSNQPFLFIAEAMERLLHETNQKLINYGKQYGKKLGTTVSILFLYKGRFLIVHVGDCRIYQLERLGATTTEYTGKLLYDQDETVNLEGELILSQLTEDHTWIEMKVKQGVLSREEARNHPKRNILMQCIGIENPITPFVKEGSYHANNLFILCSDGFYELLLDRTILSLAMLSEGSKQNLQLFSEQLVNIANESGATDNITVTLVKALPEEFETSWKGRIVELFKS</sequence>
<evidence type="ECO:0000313" key="2">
    <source>
        <dbReference type="EMBL" id="MDL4838921.1"/>
    </source>
</evidence>
<accession>A0ABT7KZL2</accession>
<keyword evidence="3" id="KW-1185">Reference proteome</keyword>
<comment type="caution">
    <text evidence="2">The sequence shown here is derived from an EMBL/GenBank/DDBJ whole genome shotgun (WGS) entry which is preliminary data.</text>
</comment>
<dbReference type="Gene3D" id="3.60.40.10">
    <property type="entry name" value="PPM-type phosphatase domain"/>
    <property type="match status" value="1"/>
</dbReference>
<name>A0ABT7KZL2_9BACI</name>
<organism evidence="2 3">
    <name type="scientific">Aquibacillus rhizosphaerae</name>
    <dbReference type="NCBI Taxonomy" id="3051431"/>
    <lineage>
        <taxon>Bacteria</taxon>
        <taxon>Bacillati</taxon>
        <taxon>Bacillota</taxon>
        <taxon>Bacilli</taxon>
        <taxon>Bacillales</taxon>
        <taxon>Bacillaceae</taxon>
        <taxon>Aquibacillus</taxon>
    </lineage>
</organism>
<feature type="domain" description="PPM-type phosphatase" evidence="1">
    <location>
        <begin position="9"/>
        <end position="285"/>
    </location>
</feature>
<dbReference type="PROSITE" id="PS51746">
    <property type="entry name" value="PPM_2"/>
    <property type="match status" value="1"/>
</dbReference>